<dbReference type="InterPro" id="IPR036396">
    <property type="entry name" value="Cyt_P450_sf"/>
</dbReference>
<keyword evidence="9" id="KW-0560">Oxidoreductase</keyword>
<evidence type="ECO:0000313" key="13">
    <source>
        <dbReference type="EMBL" id="KAG6387897.1"/>
    </source>
</evidence>
<keyword evidence="11" id="KW-0503">Monooxygenase</keyword>
<comment type="similarity">
    <text evidence="3">Belongs to the cytochrome P450 family.</text>
</comment>
<evidence type="ECO:0000256" key="8">
    <source>
        <dbReference type="ARBA" id="ARBA00022989"/>
    </source>
</evidence>
<keyword evidence="6" id="KW-0479">Metal-binding</keyword>
<accession>A0A8X8Z0N4</accession>
<keyword evidence="8" id="KW-1133">Transmembrane helix</keyword>
<dbReference type="AlphaFoldDB" id="A0A8X8Z0N4"/>
<proteinExistence type="inferred from homology"/>
<keyword evidence="12" id="KW-0472">Membrane</keyword>
<keyword evidence="14" id="KW-1185">Reference proteome</keyword>
<dbReference type="GO" id="GO:0004497">
    <property type="term" value="F:monooxygenase activity"/>
    <property type="evidence" value="ECO:0007669"/>
    <property type="project" value="UniProtKB-KW"/>
</dbReference>
<dbReference type="PANTHER" id="PTHR47953:SF19">
    <property type="entry name" value="OS06G0641600 PROTEIN"/>
    <property type="match status" value="1"/>
</dbReference>
<evidence type="ECO:0000256" key="6">
    <source>
        <dbReference type="ARBA" id="ARBA00022723"/>
    </source>
</evidence>
<dbReference type="GO" id="GO:0005506">
    <property type="term" value="F:iron ion binding"/>
    <property type="evidence" value="ECO:0007669"/>
    <property type="project" value="InterPro"/>
</dbReference>
<name>A0A8X8Z0N4_SALSN</name>
<gene>
    <name evidence="13" type="ORF">SASPL_153092</name>
</gene>
<evidence type="ECO:0000256" key="7">
    <source>
        <dbReference type="ARBA" id="ARBA00022968"/>
    </source>
</evidence>
<dbReference type="Gene3D" id="1.10.630.10">
    <property type="entry name" value="Cytochrome P450"/>
    <property type="match status" value="1"/>
</dbReference>
<comment type="subcellular location">
    <subcellularLocation>
        <location evidence="2">Membrane</location>
        <topology evidence="2">Single-pass type II membrane protein</topology>
    </subcellularLocation>
</comment>
<sequence length="200" mass="22409">MEDEVLRLVDSLWDSQAMPVDLSSGVLSAECRIICKAMVGRVCGNQEPLVAIVKEAAAIGAVFNVADLFPSMRFLHFLSVGSQVRLQSMHDRADRVLEDVIRQHEEKRLSGIDDSMEEDDLVDVFLRASEREDLQVAITRDNIKANIFVSVELFLAHLLYHFNWKIPGGISPEEFDMTEKFGASAGRKNNLLLTADFLIS</sequence>
<evidence type="ECO:0000313" key="14">
    <source>
        <dbReference type="Proteomes" id="UP000298416"/>
    </source>
</evidence>
<dbReference type="InterPro" id="IPR001128">
    <property type="entry name" value="Cyt_P450"/>
</dbReference>
<dbReference type="GO" id="GO:0020037">
    <property type="term" value="F:heme binding"/>
    <property type="evidence" value="ECO:0007669"/>
    <property type="project" value="InterPro"/>
</dbReference>
<evidence type="ECO:0000256" key="5">
    <source>
        <dbReference type="ARBA" id="ARBA00022692"/>
    </source>
</evidence>
<dbReference type="Proteomes" id="UP000298416">
    <property type="component" value="Unassembled WGS sequence"/>
</dbReference>
<evidence type="ECO:0000256" key="10">
    <source>
        <dbReference type="ARBA" id="ARBA00023004"/>
    </source>
</evidence>
<dbReference type="SUPFAM" id="SSF48264">
    <property type="entry name" value="Cytochrome P450"/>
    <property type="match status" value="1"/>
</dbReference>
<evidence type="ECO:0000256" key="3">
    <source>
        <dbReference type="ARBA" id="ARBA00010617"/>
    </source>
</evidence>
<protein>
    <submittedName>
        <fullName evidence="13">Uncharacterized protein</fullName>
    </submittedName>
</protein>
<reference evidence="13" key="2">
    <citation type="submission" date="2020-08" db="EMBL/GenBank/DDBJ databases">
        <title>Plant Genome Project.</title>
        <authorList>
            <person name="Zhang R.-G."/>
        </authorList>
    </citation>
    <scope>NUCLEOTIDE SEQUENCE</scope>
    <source>
        <strain evidence="13">Huo1</strain>
        <tissue evidence="13">Leaf</tissue>
    </source>
</reference>
<organism evidence="13">
    <name type="scientific">Salvia splendens</name>
    <name type="common">Scarlet sage</name>
    <dbReference type="NCBI Taxonomy" id="180675"/>
    <lineage>
        <taxon>Eukaryota</taxon>
        <taxon>Viridiplantae</taxon>
        <taxon>Streptophyta</taxon>
        <taxon>Embryophyta</taxon>
        <taxon>Tracheophyta</taxon>
        <taxon>Spermatophyta</taxon>
        <taxon>Magnoliopsida</taxon>
        <taxon>eudicotyledons</taxon>
        <taxon>Gunneridae</taxon>
        <taxon>Pentapetalae</taxon>
        <taxon>asterids</taxon>
        <taxon>lamiids</taxon>
        <taxon>Lamiales</taxon>
        <taxon>Lamiaceae</taxon>
        <taxon>Nepetoideae</taxon>
        <taxon>Mentheae</taxon>
        <taxon>Salviinae</taxon>
        <taxon>Salvia</taxon>
        <taxon>Salvia subgen. Calosphace</taxon>
        <taxon>core Calosphace</taxon>
    </lineage>
</organism>
<keyword evidence="7" id="KW-0735">Signal-anchor</keyword>
<keyword evidence="4" id="KW-0349">Heme</keyword>
<evidence type="ECO:0000256" key="2">
    <source>
        <dbReference type="ARBA" id="ARBA00004606"/>
    </source>
</evidence>
<comment type="caution">
    <text evidence="13">The sequence shown here is derived from an EMBL/GenBank/DDBJ whole genome shotgun (WGS) entry which is preliminary data.</text>
</comment>
<evidence type="ECO:0000256" key="12">
    <source>
        <dbReference type="ARBA" id="ARBA00023136"/>
    </source>
</evidence>
<evidence type="ECO:0000256" key="9">
    <source>
        <dbReference type="ARBA" id="ARBA00023002"/>
    </source>
</evidence>
<comment type="cofactor">
    <cofactor evidence="1">
        <name>heme</name>
        <dbReference type="ChEBI" id="CHEBI:30413"/>
    </cofactor>
</comment>
<dbReference type="GO" id="GO:0016020">
    <property type="term" value="C:membrane"/>
    <property type="evidence" value="ECO:0007669"/>
    <property type="project" value="UniProtKB-SubCell"/>
</dbReference>
<keyword evidence="10" id="KW-0408">Iron</keyword>
<dbReference type="EMBL" id="PNBA02000021">
    <property type="protein sequence ID" value="KAG6387897.1"/>
    <property type="molecule type" value="Genomic_DNA"/>
</dbReference>
<evidence type="ECO:0000256" key="1">
    <source>
        <dbReference type="ARBA" id="ARBA00001971"/>
    </source>
</evidence>
<reference evidence="13" key="1">
    <citation type="submission" date="2018-01" db="EMBL/GenBank/DDBJ databases">
        <authorList>
            <person name="Mao J.F."/>
        </authorList>
    </citation>
    <scope>NUCLEOTIDE SEQUENCE</scope>
    <source>
        <strain evidence="13">Huo1</strain>
        <tissue evidence="13">Leaf</tissue>
    </source>
</reference>
<dbReference type="InterPro" id="IPR052306">
    <property type="entry name" value="CYP450_71D"/>
</dbReference>
<dbReference type="GO" id="GO:0016705">
    <property type="term" value="F:oxidoreductase activity, acting on paired donors, with incorporation or reduction of molecular oxygen"/>
    <property type="evidence" value="ECO:0007669"/>
    <property type="project" value="InterPro"/>
</dbReference>
<keyword evidence="5" id="KW-0812">Transmembrane</keyword>
<evidence type="ECO:0000256" key="11">
    <source>
        <dbReference type="ARBA" id="ARBA00023033"/>
    </source>
</evidence>
<dbReference type="PANTHER" id="PTHR47953">
    <property type="entry name" value="OS08G0105600 PROTEIN"/>
    <property type="match status" value="1"/>
</dbReference>
<dbReference type="Pfam" id="PF00067">
    <property type="entry name" value="p450"/>
    <property type="match status" value="1"/>
</dbReference>
<evidence type="ECO:0000256" key="4">
    <source>
        <dbReference type="ARBA" id="ARBA00022617"/>
    </source>
</evidence>